<evidence type="ECO:0000256" key="1">
    <source>
        <dbReference type="SAM" id="MobiDB-lite"/>
    </source>
</evidence>
<accession>A0A7C8MHL7</accession>
<gene>
    <name evidence="3" type="ORF">BDV95DRAFT_497356</name>
</gene>
<dbReference type="Proteomes" id="UP000481861">
    <property type="component" value="Unassembled WGS sequence"/>
</dbReference>
<organism evidence="3 4">
    <name type="scientific">Massariosphaeria phaeospora</name>
    <dbReference type="NCBI Taxonomy" id="100035"/>
    <lineage>
        <taxon>Eukaryota</taxon>
        <taxon>Fungi</taxon>
        <taxon>Dikarya</taxon>
        <taxon>Ascomycota</taxon>
        <taxon>Pezizomycotina</taxon>
        <taxon>Dothideomycetes</taxon>
        <taxon>Pleosporomycetidae</taxon>
        <taxon>Pleosporales</taxon>
        <taxon>Pleosporales incertae sedis</taxon>
        <taxon>Massariosphaeria</taxon>
    </lineage>
</organism>
<keyword evidence="4" id="KW-1185">Reference proteome</keyword>
<dbReference type="EMBL" id="JAADJZ010000015">
    <property type="protein sequence ID" value="KAF2869664.1"/>
    <property type="molecule type" value="Genomic_DNA"/>
</dbReference>
<proteinExistence type="predicted"/>
<sequence length="355" mass="37751">MYKCIISIVAVATTLLSIPPTASANSKIIPCVVGNGNDELCDSCDESKAIEVTSWEKATWVKDFTMGDAPSDTGPGYKVYWKIEQPADNCRILLFDDFNTDKGSVEPNLSGRIRVSVNKGGCYMSTIRSGGVGAGACCGADCTRIGAFPGAPTAKRDKIGQSRSRGMRSLPAPDNRNISIANSKESRASTRDHVRRKTGGQHPNPHAQPAPGPAPEGQWNCKAEKNGATYTKSGKQVVDGNSFPCGSDIGCDLSIDFSASVASGVSAEKTTTYTNSVGRTHEVSAGWMYAGPMATYTFAYSKEFSEALASSTGTSNTETKSKGIAFRQQVTPGFQYNGKTWPQELATIVALMPHQ</sequence>
<dbReference type="AlphaFoldDB" id="A0A7C8MHL7"/>
<comment type="caution">
    <text evidence="3">The sequence shown here is derived from an EMBL/GenBank/DDBJ whole genome shotgun (WGS) entry which is preliminary data.</text>
</comment>
<evidence type="ECO:0000313" key="4">
    <source>
        <dbReference type="Proteomes" id="UP000481861"/>
    </source>
</evidence>
<keyword evidence="2" id="KW-0732">Signal</keyword>
<dbReference type="OrthoDB" id="3777639at2759"/>
<feature type="chain" id="PRO_5028943990" description="Secreted protein" evidence="2">
    <location>
        <begin position="25"/>
        <end position="355"/>
    </location>
</feature>
<evidence type="ECO:0000313" key="3">
    <source>
        <dbReference type="EMBL" id="KAF2869664.1"/>
    </source>
</evidence>
<protein>
    <recommendedName>
        <fullName evidence="5">Secreted protein</fullName>
    </recommendedName>
</protein>
<reference evidence="3 4" key="1">
    <citation type="submission" date="2020-01" db="EMBL/GenBank/DDBJ databases">
        <authorList>
            <consortium name="DOE Joint Genome Institute"/>
            <person name="Haridas S."/>
            <person name="Albert R."/>
            <person name="Binder M."/>
            <person name="Bloem J."/>
            <person name="Labutti K."/>
            <person name="Salamov A."/>
            <person name="Andreopoulos B."/>
            <person name="Baker S.E."/>
            <person name="Barry K."/>
            <person name="Bills G."/>
            <person name="Bluhm B.H."/>
            <person name="Cannon C."/>
            <person name="Castanera R."/>
            <person name="Culley D.E."/>
            <person name="Daum C."/>
            <person name="Ezra D."/>
            <person name="Gonzalez J.B."/>
            <person name="Henrissat B."/>
            <person name="Kuo A."/>
            <person name="Liang C."/>
            <person name="Lipzen A."/>
            <person name="Lutzoni F."/>
            <person name="Magnuson J."/>
            <person name="Mondo S."/>
            <person name="Nolan M."/>
            <person name="Ohm R."/>
            <person name="Pangilinan J."/>
            <person name="Park H.-J.H."/>
            <person name="Ramirez L."/>
            <person name="Alfaro M."/>
            <person name="Sun H."/>
            <person name="Tritt A."/>
            <person name="Yoshinaga Y."/>
            <person name="Zwiers L.-H.L."/>
            <person name="Turgeon B.G."/>
            <person name="Goodwin S.B."/>
            <person name="Spatafora J.W."/>
            <person name="Crous P.W."/>
            <person name="Grigoriev I.V."/>
        </authorList>
    </citation>
    <scope>NUCLEOTIDE SEQUENCE [LARGE SCALE GENOMIC DNA]</scope>
    <source>
        <strain evidence="3 4">CBS 611.86</strain>
    </source>
</reference>
<evidence type="ECO:0000256" key="2">
    <source>
        <dbReference type="SAM" id="SignalP"/>
    </source>
</evidence>
<evidence type="ECO:0008006" key="5">
    <source>
        <dbReference type="Google" id="ProtNLM"/>
    </source>
</evidence>
<feature type="region of interest" description="Disordered" evidence="1">
    <location>
        <begin position="149"/>
        <end position="220"/>
    </location>
</feature>
<feature type="signal peptide" evidence="2">
    <location>
        <begin position="1"/>
        <end position="24"/>
    </location>
</feature>
<name>A0A7C8MHL7_9PLEO</name>